<evidence type="ECO:0000313" key="3">
    <source>
        <dbReference type="Proteomes" id="UP000298061"/>
    </source>
</evidence>
<dbReference type="Proteomes" id="UP000298061">
    <property type="component" value="Unassembled WGS sequence"/>
</dbReference>
<feature type="compositionally biased region" description="Basic and acidic residues" evidence="1">
    <location>
        <begin position="1"/>
        <end position="29"/>
    </location>
</feature>
<sequence length="170" mass="18888">MADEAATKAAEDAVEGARKAQEVQTDAKDVQGMNDDEQKQQKSSGDVIVGQQRVVDEVEEDATGQRDKNRMEKSKKEAVQDKEKDNEASLVAPRYKLPPQNDNRLDRDLKWGKCHTSNCRDKAEDGVDAGGLGYIQEDEDTEDEKRKKTSRLNVKKAVSFEDMAEGVSNG</sequence>
<name>A0A4Y9ZUE4_9AGAM</name>
<dbReference type="AlphaFoldDB" id="A0A4Y9ZUE4"/>
<organism evidence="2 3">
    <name type="scientific">Hericium alpestre</name>
    <dbReference type="NCBI Taxonomy" id="135208"/>
    <lineage>
        <taxon>Eukaryota</taxon>
        <taxon>Fungi</taxon>
        <taxon>Dikarya</taxon>
        <taxon>Basidiomycota</taxon>
        <taxon>Agaricomycotina</taxon>
        <taxon>Agaricomycetes</taxon>
        <taxon>Russulales</taxon>
        <taxon>Hericiaceae</taxon>
        <taxon>Hericium</taxon>
    </lineage>
</organism>
<reference evidence="2 3" key="1">
    <citation type="submission" date="2019-02" db="EMBL/GenBank/DDBJ databases">
        <title>Genome sequencing of the rare red list fungi Hericium alpestre (H. flagellum).</title>
        <authorList>
            <person name="Buettner E."/>
            <person name="Kellner H."/>
        </authorList>
    </citation>
    <scope>NUCLEOTIDE SEQUENCE [LARGE SCALE GENOMIC DNA]</scope>
    <source>
        <strain evidence="2 3">DSM 108284</strain>
    </source>
</reference>
<feature type="compositionally biased region" description="Basic and acidic residues" evidence="1">
    <location>
        <begin position="63"/>
        <end position="87"/>
    </location>
</feature>
<evidence type="ECO:0000313" key="2">
    <source>
        <dbReference type="EMBL" id="TFY77800.1"/>
    </source>
</evidence>
<gene>
    <name evidence="2" type="ORF">EWM64_g6208</name>
</gene>
<evidence type="ECO:0000256" key="1">
    <source>
        <dbReference type="SAM" id="MobiDB-lite"/>
    </source>
</evidence>
<proteinExistence type="predicted"/>
<accession>A0A4Y9ZUE4</accession>
<keyword evidence="3" id="KW-1185">Reference proteome</keyword>
<feature type="region of interest" description="Disordered" evidence="1">
    <location>
        <begin position="120"/>
        <end position="152"/>
    </location>
</feature>
<dbReference type="EMBL" id="SFCI01000820">
    <property type="protein sequence ID" value="TFY77800.1"/>
    <property type="molecule type" value="Genomic_DNA"/>
</dbReference>
<protein>
    <submittedName>
        <fullName evidence="2">Uncharacterized protein</fullName>
    </submittedName>
</protein>
<comment type="caution">
    <text evidence="2">The sequence shown here is derived from an EMBL/GenBank/DDBJ whole genome shotgun (WGS) entry which is preliminary data.</text>
</comment>
<feature type="region of interest" description="Disordered" evidence="1">
    <location>
        <begin position="1"/>
        <end position="108"/>
    </location>
</feature>